<gene>
    <name evidence="1" type="ORF">ACOLOM_LOCUS11711</name>
</gene>
<comment type="caution">
    <text evidence="1">The sequence shown here is derived from an EMBL/GenBank/DDBJ whole genome shotgun (WGS) entry which is preliminary data.</text>
</comment>
<proteinExistence type="predicted"/>
<dbReference type="EMBL" id="CAJVPT010043437">
    <property type="protein sequence ID" value="CAG8732248.1"/>
    <property type="molecule type" value="Genomic_DNA"/>
</dbReference>
<dbReference type="Proteomes" id="UP000789525">
    <property type="component" value="Unassembled WGS sequence"/>
</dbReference>
<accession>A0ACA9Q066</accession>
<reference evidence="1" key="1">
    <citation type="submission" date="2021-06" db="EMBL/GenBank/DDBJ databases">
        <authorList>
            <person name="Kallberg Y."/>
            <person name="Tangrot J."/>
            <person name="Rosling A."/>
        </authorList>
    </citation>
    <scope>NUCLEOTIDE SEQUENCE</scope>
    <source>
        <strain evidence="1">CL356</strain>
    </source>
</reference>
<keyword evidence="2" id="KW-1185">Reference proteome</keyword>
<name>A0ACA9Q066_9GLOM</name>
<feature type="non-terminal residue" evidence="1">
    <location>
        <position position="106"/>
    </location>
</feature>
<protein>
    <submittedName>
        <fullName evidence="1">10202_t:CDS:1</fullName>
    </submittedName>
</protein>
<evidence type="ECO:0000313" key="2">
    <source>
        <dbReference type="Proteomes" id="UP000789525"/>
    </source>
</evidence>
<sequence>MDGTHEKERRRGIKRRWDHLLPGTTPLDARPCVPVNGRRPLNKHLLIRQQRQHLNNVDGDGDNVRAIIAESGHDDVLIRMVLLWIYREYRVESYWQPQEVSQLDRA</sequence>
<evidence type="ECO:0000313" key="1">
    <source>
        <dbReference type="EMBL" id="CAG8732248.1"/>
    </source>
</evidence>
<organism evidence="1 2">
    <name type="scientific">Acaulospora colombiana</name>
    <dbReference type="NCBI Taxonomy" id="27376"/>
    <lineage>
        <taxon>Eukaryota</taxon>
        <taxon>Fungi</taxon>
        <taxon>Fungi incertae sedis</taxon>
        <taxon>Mucoromycota</taxon>
        <taxon>Glomeromycotina</taxon>
        <taxon>Glomeromycetes</taxon>
        <taxon>Diversisporales</taxon>
        <taxon>Acaulosporaceae</taxon>
        <taxon>Acaulospora</taxon>
    </lineage>
</organism>